<evidence type="ECO:0000313" key="2">
    <source>
        <dbReference type="EMBL" id="CCE61801.1"/>
    </source>
</evidence>
<dbReference type="GO" id="GO:0005666">
    <property type="term" value="C:RNA polymerase III complex"/>
    <property type="evidence" value="ECO:0007669"/>
    <property type="project" value="EnsemblFungi"/>
</dbReference>
<proteinExistence type="predicted"/>
<dbReference type="PANTHER" id="PTHR12069">
    <property type="entry name" value="DNA-DIRECTED RNA POLYMERASES III 80 KDA POLYPEPTIDE RNA POLYMERASE III SUBUNIT 5"/>
    <property type="match status" value="1"/>
</dbReference>
<dbReference type="PANTHER" id="PTHR12069:SF0">
    <property type="entry name" value="DNA-DIRECTED RNA POLYMERASE III SUBUNIT RPC5"/>
    <property type="match status" value="1"/>
</dbReference>
<evidence type="ECO:0000313" key="3">
    <source>
        <dbReference type="Proteomes" id="UP000005666"/>
    </source>
</evidence>
<dbReference type="Proteomes" id="UP000005666">
    <property type="component" value="Chromosome 2"/>
</dbReference>
<dbReference type="GO" id="GO:0042797">
    <property type="term" value="P:tRNA transcription by RNA polymerase III"/>
    <property type="evidence" value="ECO:0007669"/>
    <property type="project" value="EnsemblFungi"/>
</dbReference>
<dbReference type="GO" id="GO:0006384">
    <property type="term" value="P:transcription initiation at RNA polymerase III promoter"/>
    <property type="evidence" value="ECO:0007669"/>
    <property type="project" value="EnsemblFungi"/>
</dbReference>
<dbReference type="eggNOG" id="KOG2354">
    <property type="taxonomic scope" value="Eukaryota"/>
</dbReference>
<dbReference type="EMBL" id="HE612857">
    <property type="protein sequence ID" value="CCE61801.1"/>
    <property type="molecule type" value="Genomic_DNA"/>
</dbReference>
<dbReference type="GO" id="GO:0006386">
    <property type="term" value="P:termination of RNA polymerase III transcription"/>
    <property type="evidence" value="ECO:0007669"/>
    <property type="project" value="EnsemblFungi"/>
</dbReference>
<accession>G8BP70</accession>
<dbReference type="RefSeq" id="XP_003684235.1">
    <property type="nucleotide sequence ID" value="XM_003684187.1"/>
</dbReference>
<feature type="region of interest" description="Disordered" evidence="1">
    <location>
        <begin position="1"/>
        <end position="59"/>
    </location>
</feature>
<dbReference type="InterPro" id="IPR006886">
    <property type="entry name" value="RNA_pol_III_Rpc5"/>
</dbReference>
<dbReference type="GeneID" id="11535003"/>
<gene>
    <name evidence="2" type="primary">TPHA0B01280</name>
    <name evidence="2" type="ordered locus">TPHA_0B01280</name>
</gene>
<dbReference type="STRING" id="1071381.G8BP70"/>
<feature type="compositionally biased region" description="Basic and acidic residues" evidence="1">
    <location>
        <begin position="28"/>
        <end position="38"/>
    </location>
</feature>
<sequence length="275" mass="31366">MDSGNKLFVTDEGEDINVDQEQIVALETESRETNSKMDVDDEAKGEDEKGSAQPYEDDADPVVSEIPLNLLGTSKDLHVFQYVNRTKISGRKPLKLPAAGKVRYQENSSMWELDIPLDDSIFFNKEKINKDWEANDYQTLRGVGVPNAGQYAGFESNGQMYLVPVNSVAQLRPYFKYIDDSNYKKKQDDIKQQTSNVPQRAHVVTMSVKSVSEQQQNRLTGSLMAHKILDEEEPLNLEWDRSENGIKLKEDIIEEMKKHRLKAVCTEEQYLSNLV</sequence>
<evidence type="ECO:0000256" key="1">
    <source>
        <dbReference type="SAM" id="MobiDB-lite"/>
    </source>
</evidence>
<reference evidence="2 3" key="1">
    <citation type="journal article" date="2011" name="Proc. Natl. Acad. Sci. U.S.A.">
        <title>Evolutionary erosion of yeast sex chromosomes by mating-type switching accidents.</title>
        <authorList>
            <person name="Gordon J.L."/>
            <person name="Armisen D."/>
            <person name="Proux-Wera E."/>
            <person name="Oheigeartaigh S.S."/>
            <person name="Byrne K.P."/>
            <person name="Wolfe K.H."/>
        </authorList>
    </citation>
    <scope>NUCLEOTIDE SEQUENCE [LARGE SCALE GENOMIC DNA]</scope>
    <source>
        <strain evidence="3">ATCC 24235 / CBS 4417 / NBRC 1672 / NRRL Y-8282 / UCD 70-5</strain>
    </source>
</reference>
<dbReference type="HOGENOM" id="CLU_072845_1_0_1"/>
<dbReference type="OMA" id="NCHASIK"/>
<organism evidence="2 3">
    <name type="scientific">Tetrapisispora phaffii (strain ATCC 24235 / CBS 4417 / NBRC 1672 / NRRL Y-8282 / UCD 70-5)</name>
    <name type="common">Yeast</name>
    <name type="synonym">Fabospora phaffii</name>
    <dbReference type="NCBI Taxonomy" id="1071381"/>
    <lineage>
        <taxon>Eukaryota</taxon>
        <taxon>Fungi</taxon>
        <taxon>Dikarya</taxon>
        <taxon>Ascomycota</taxon>
        <taxon>Saccharomycotina</taxon>
        <taxon>Saccharomycetes</taxon>
        <taxon>Saccharomycetales</taxon>
        <taxon>Saccharomycetaceae</taxon>
        <taxon>Tetrapisispora</taxon>
    </lineage>
</organism>
<dbReference type="GO" id="GO:0003899">
    <property type="term" value="F:DNA-directed RNA polymerase activity"/>
    <property type="evidence" value="ECO:0007669"/>
    <property type="project" value="EnsemblFungi"/>
</dbReference>
<dbReference type="KEGG" id="tpf:TPHA_0B01280"/>
<protein>
    <recommendedName>
        <fullName evidence="4">DNA-directed RNA polymerase III subunit RPC5</fullName>
    </recommendedName>
</protein>
<name>G8BP70_TETPH</name>
<evidence type="ECO:0008006" key="4">
    <source>
        <dbReference type="Google" id="ProtNLM"/>
    </source>
</evidence>
<dbReference type="Pfam" id="PF04801">
    <property type="entry name" value="RPC5"/>
    <property type="match status" value="1"/>
</dbReference>
<dbReference type="AlphaFoldDB" id="G8BP70"/>
<keyword evidence="3" id="KW-1185">Reference proteome</keyword>
<dbReference type="OrthoDB" id="340681at2759"/>